<accession>A0A1S6QIM5</accession>
<protein>
    <submittedName>
        <fullName evidence="2">Uncharacterized protein</fullName>
    </submittedName>
</protein>
<feature type="region of interest" description="Disordered" evidence="1">
    <location>
        <begin position="41"/>
        <end position="189"/>
    </location>
</feature>
<feature type="compositionally biased region" description="Gly residues" evidence="1">
    <location>
        <begin position="63"/>
        <end position="84"/>
    </location>
</feature>
<dbReference type="KEGG" id="lcu:PL11_005715"/>
<organism evidence="2 3">
    <name type="scientific">Lentilactobacillus curieae</name>
    <dbReference type="NCBI Taxonomy" id="1138822"/>
    <lineage>
        <taxon>Bacteria</taxon>
        <taxon>Bacillati</taxon>
        <taxon>Bacillota</taxon>
        <taxon>Bacilli</taxon>
        <taxon>Lactobacillales</taxon>
        <taxon>Lactobacillaceae</taxon>
        <taxon>Lentilactobacillus</taxon>
    </lineage>
</organism>
<dbReference type="EMBL" id="CP018906">
    <property type="protein sequence ID" value="AQW21465.1"/>
    <property type="molecule type" value="Genomic_DNA"/>
</dbReference>
<evidence type="ECO:0000313" key="3">
    <source>
        <dbReference type="Proteomes" id="UP000030361"/>
    </source>
</evidence>
<dbReference type="AlphaFoldDB" id="A0A1S6QIM5"/>
<evidence type="ECO:0000256" key="1">
    <source>
        <dbReference type="SAM" id="MobiDB-lite"/>
    </source>
</evidence>
<gene>
    <name evidence="2" type="ORF">PL11_005715</name>
</gene>
<proteinExistence type="predicted"/>
<dbReference type="Proteomes" id="UP000030361">
    <property type="component" value="Chromosome"/>
</dbReference>
<feature type="compositionally biased region" description="Low complexity" evidence="1">
    <location>
        <begin position="43"/>
        <end position="52"/>
    </location>
</feature>
<dbReference type="RefSeq" id="WP_052127828.1">
    <property type="nucleotide sequence ID" value="NZ_CP018906.1"/>
</dbReference>
<name>A0A1S6QIM5_9LACO</name>
<feature type="compositionally biased region" description="Polar residues" evidence="1">
    <location>
        <begin position="142"/>
        <end position="168"/>
    </location>
</feature>
<feature type="compositionally biased region" description="Low complexity" evidence="1">
    <location>
        <begin position="113"/>
        <end position="129"/>
    </location>
</feature>
<feature type="compositionally biased region" description="Polar residues" evidence="1">
    <location>
        <begin position="102"/>
        <end position="112"/>
    </location>
</feature>
<dbReference type="InterPro" id="IPR038765">
    <property type="entry name" value="Papain-like_cys_pep_sf"/>
</dbReference>
<dbReference type="Gene3D" id="3.90.1720.10">
    <property type="entry name" value="endopeptidase domain like (from Nostoc punctiforme)"/>
    <property type="match status" value="1"/>
</dbReference>
<dbReference type="OrthoDB" id="2080087at2"/>
<feature type="compositionally biased region" description="Low complexity" evidence="1">
    <location>
        <begin position="169"/>
        <end position="181"/>
    </location>
</feature>
<reference evidence="2 3" key="1">
    <citation type="journal article" date="2015" name="Genome Announc.">
        <title>Genome Sequence of Lactobacillus curieae CCTCC M 2011381T, a Novel Producer of Gamma-aminobutyric Acid.</title>
        <authorList>
            <person name="Wang Y."/>
            <person name="Wang Y."/>
            <person name="Lang C."/>
            <person name="Wei D."/>
            <person name="Xu P."/>
            <person name="Xie J."/>
        </authorList>
    </citation>
    <scope>NUCLEOTIDE SEQUENCE [LARGE SCALE GENOMIC DNA]</scope>
    <source>
        <strain evidence="2 3">CCTCC M 2011381</strain>
    </source>
</reference>
<feature type="compositionally biased region" description="Low complexity" evidence="1">
    <location>
        <begin position="85"/>
        <end position="101"/>
    </location>
</feature>
<evidence type="ECO:0000313" key="2">
    <source>
        <dbReference type="EMBL" id="AQW21465.1"/>
    </source>
</evidence>
<dbReference type="SUPFAM" id="SSF54001">
    <property type="entry name" value="Cysteine proteinases"/>
    <property type="match status" value="1"/>
</dbReference>
<keyword evidence="3" id="KW-1185">Reference proteome</keyword>
<sequence length="389" mass="42434">MLKNDLKLLPKLLISLVAVFSFSITVTPNVIHADYDRYGQRIDNNNSSSNNNDNDDDNRKPEGGGVVDPGGAIGGTPGVAGGAAGNPSASATGAGVSAGTVNPNAQNTAAIPNQQQTFNNVNGNNNSGQETTKTRTPVGVNDQANNLGQRNQATKSSNNLAPRNQVTKSSNNVSKANINNNPGTEYHHRHGNHVKRIKGLHKHPGRLGQYHMKPGDIIICYGGGSSGSIGGIPGHVGIANTSSTILEMPGANYGYSKKNNVKDNKKGVFFNRHVIGRHKNRKHNKSSDKTMKVIVFRFKNPKYGKEAASYAYHHMFKNGNLNYAIGTGAMIHKKNPSYCSKFVYQAYLYGTKGKVTRTIHLPLYWIYPHNIMHYFKPKYKPREVYSLTY</sequence>